<comment type="caution">
    <text evidence="2">The sequence shown here is derived from an EMBL/GenBank/DDBJ whole genome shotgun (WGS) entry which is preliminary data.</text>
</comment>
<keyword evidence="3" id="KW-1185">Reference proteome</keyword>
<dbReference type="EMBL" id="JBHRWW010000001">
    <property type="protein sequence ID" value="MFC3686766.1"/>
    <property type="molecule type" value="Genomic_DNA"/>
</dbReference>
<gene>
    <name evidence="2" type="ORF">ACFOLH_00250</name>
</gene>
<reference evidence="3" key="1">
    <citation type="journal article" date="2019" name="Int. J. Syst. Evol. Microbiol.">
        <title>The Global Catalogue of Microorganisms (GCM) 10K type strain sequencing project: providing services to taxonomists for standard genome sequencing and annotation.</title>
        <authorList>
            <consortium name="The Broad Institute Genomics Platform"/>
            <consortium name="The Broad Institute Genome Sequencing Center for Infectious Disease"/>
            <person name="Wu L."/>
            <person name="Ma J."/>
        </authorList>
    </citation>
    <scope>NUCLEOTIDE SEQUENCE [LARGE SCALE GENOMIC DNA]</scope>
    <source>
        <strain evidence="3">NCAIM B.02333</strain>
    </source>
</reference>
<accession>A0ABV7WCJ4</accession>
<organism evidence="2 3">
    <name type="scientific">Aquipuribacter hungaricus</name>
    <dbReference type="NCBI Taxonomy" id="545624"/>
    <lineage>
        <taxon>Bacteria</taxon>
        <taxon>Bacillati</taxon>
        <taxon>Actinomycetota</taxon>
        <taxon>Actinomycetes</taxon>
        <taxon>Micrococcales</taxon>
        <taxon>Intrasporangiaceae</taxon>
        <taxon>Aquipuribacter</taxon>
    </lineage>
</organism>
<name>A0ABV7WCJ4_9MICO</name>
<dbReference type="PANTHER" id="PTHR12993:SF26">
    <property type="entry name" value="1D-MYO-INOSITOL 2-ACETAMIDO-2-DEOXY-ALPHA-D-GLUCOPYRANOSIDE DEACETYLASE"/>
    <property type="match status" value="1"/>
</dbReference>
<keyword evidence="1" id="KW-0862">Zinc</keyword>
<evidence type="ECO:0000313" key="3">
    <source>
        <dbReference type="Proteomes" id="UP001595685"/>
    </source>
</evidence>
<sequence>MTLRLLLVHAHPDDETLTHGATVAAALAHGHEVDLVTCTRGEEGEVIGDAEQHRTSHRDDTLAELREAELAAALDALAAGTGGRVAHTYLDGLPAAAGTRRQADRYRDSGMVVLPGGRAAVPPDVRPDCFAVADLDEAAARLAGLVRRRRPHVVLTYGPHGGYGHPDHVMAHRVTLRALDLAADTATDTDGAADAAPAKAAAWTVPWVYGAAADADALRSWLRHRADPAAWDPDGPLPHLFVPPADIDATVRAGAWLASKAAALRALPSQATVLDDAPGSAALALSNDVPQPLTGDEAGQLLRPVAPAAEPLALAVDDPLRALLLPAGTRPAAPPHG</sequence>
<evidence type="ECO:0000313" key="2">
    <source>
        <dbReference type="EMBL" id="MFC3686766.1"/>
    </source>
</evidence>
<dbReference type="InterPro" id="IPR024078">
    <property type="entry name" value="LmbE-like_dom_sf"/>
</dbReference>
<dbReference type="SUPFAM" id="SSF102588">
    <property type="entry name" value="LmbE-like"/>
    <property type="match status" value="1"/>
</dbReference>
<proteinExistence type="predicted"/>
<dbReference type="Pfam" id="PF02585">
    <property type="entry name" value="PIG-L"/>
    <property type="match status" value="1"/>
</dbReference>
<dbReference type="RefSeq" id="WP_340289128.1">
    <property type="nucleotide sequence ID" value="NZ_JBBEOI010000005.1"/>
</dbReference>
<protein>
    <submittedName>
        <fullName evidence="2">PIG-L family deacetylase</fullName>
    </submittedName>
</protein>
<evidence type="ECO:0000256" key="1">
    <source>
        <dbReference type="ARBA" id="ARBA00022833"/>
    </source>
</evidence>
<dbReference type="PANTHER" id="PTHR12993">
    <property type="entry name" value="N-ACETYLGLUCOSAMINYL-PHOSPHATIDYLINOSITOL DE-N-ACETYLASE-RELATED"/>
    <property type="match status" value="1"/>
</dbReference>
<dbReference type="Proteomes" id="UP001595685">
    <property type="component" value="Unassembled WGS sequence"/>
</dbReference>
<dbReference type="Gene3D" id="3.40.50.10320">
    <property type="entry name" value="LmbE-like"/>
    <property type="match status" value="1"/>
</dbReference>
<dbReference type="InterPro" id="IPR003737">
    <property type="entry name" value="GlcNAc_PI_deacetylase-related"/>
</dbReference>